<protein>
    <submittedName>
        <fullName evidence="5">Aminotransferase class I/II-fold pyridoxal phosphate-dependent enzyme</fullName>
    </submittedName>
</protein>
<dbReference type="FunFam" id="3.40.640.10:FF:000046">
    <property type="entry name" value="Cystathionine gamma-lyase"/>
    <property type="match status" value="1"/>
</dbReference>
<dbReference type="InterPro" id="IPR000277">
    <property type="entry name" value="Cys/Met-Metab_PyrdxlP-dep_enz"/>
</dbReference>
<accession>A0AA49GJ69</accession>
<dbReference type="EMBL" id="CP120682">
    <property type="protein sequence ID" value="WKN34656.1"/>
    <property type="molecule type" value="Genomic_DNA"/>
</dbReference>
<dbReference type="GO" id="GO:0019346">
    <property type="term" value="P:transsulfuration"/>
    <property type="evidence" value="ECO:0007669"/>
    <property type="project" value="InterPro"/>
</dbReference>
<dbReference type="InterPro" id="IPR015422">
    <property type="entry name" value="PyrdxlP-dep_Trfase_small"/>
</dbReference>
<gene>
    <name evidence="5" type="ORF">K4G66_19985</name>
</gene>
<name>A0AA49GJ69_9BACT</name>
<dbReference type="CDD" id="cd00614">
    <property type="entry name" value="CGS_like"/>
    <property type="match status" value="1"/>
</dbReference>
<feature type="modified residue" description="N6-(pyridoxal phosphate)lysine" evidence="3">
    <location>
        <position position="209"/>
    </location>
</feature>
<keyword evidence="5" id="KW-0808">Transferase</keyword>
<dbReference type="InterPro" id="IPR015424">
    <property type="entry name" value="PyrdxlP-dep_Trfase"/>
</dbReference>
<organism evidence="5">
    <name type="scientific">Roseihalotalea indica</name>
    <dbReference type="NCBI Taxonomy" id="2867963"/>
    <lineage>
        <taxon>Bacteria</taxon>
        <taxon>Pseudomonadati</taxon>
        <taxon>Bacteroidota</taxon>
        <taxon>Cytophagia</taxon>
        <taxon>Cytophagales</taxon>
        <taxon>Catalimonadaceae</taxon>
        <taxon>Roseihalotalea</taxon>
    </lineage>
</organism>
<reference evidence="5" key="1">
    <citation type="journal article" date="2023" name="Comput. Struct. Biotechnol. J.">
        <title>Discovery of a novel marine Bacteroidetes with a rich repertoire of carbohydrate-active enzymes.</title>
        <authorList>
            <person name="Chen B."/>
            <person name="Liu G."/>
            <person name="Chen Q."/>
            <person name="Wang H."/>
            <person name="Liu L."/>
            <person name="Tang K."/>
        </authorList>
    </citation>
    <scope>NUCLEOTIDE SEQUENCE</scope>
    <source>
        <strain evidence="5">TK19036</strain>
    </source>
</reference>
<dbReference type="GO" id="GO:0016846">
    <property type="term" value="F:carbon-sulfur lyase activity"/>
    <property type="evidence" value="ECO:0007669"/>
    <property type="project" value="TreeGrafter"/>
</dbReference>
<dbReference type="PANTHER" id="PTHR11808">
    <property type="entry name" value="TRANS-SULFURATION ENZYME FAMILY MEMBER"/>
    <property type="match status" value="1"/>
</dbReference>
<dbReference type="Pfam" id="PF01053">
    <property type="entry name" value="Cys_Met_Meta_PP"/>
    <property type="match status" value="1"/>
</dbReference>
<sequence length="395" mass="43833">MNKDLSLETLLMHFGEDRSAYEGAVVPPMFQNSLFTFESWEAIDEAYEDRTNHFIYSRGKNPTVQIAERKLALLAGAEKAQLFPSGMGAISAAILHCLNAGDHVIAIKNIYGPTNNLLTKYLKQKMGIEVTYVLGDKVEDFEAAIQDRTRLIYLESPSSAVFSLQDLEAVAALARARNIRTIIDNTWATPILQPALSMGIDLEVHSCSKYIGGHSDIIAGVVMGKAVDIDAIATREYEWLGAKTAPFEAWLILRSLRTLPIRLRQHQENGMKVAQFLDAHPKIKLVRYPGLESFPQYALGQKQMKGYTGLMSFQLATEDLDKIKTFVNSLKVFKIGVSWGGHESLIYAPAISYLKELSPEQFGAMGISLGDMRISVGLENVDDLINDMEAALEKI</sequence>
<proteinExistence type="inferred from homology"/>
<keyword evidence="2 3" id="KW-0663">Pyridoxal phosphate</keyword>
<comment type="similarity">
    <text evidence="4">Belongs to the trans-sulfuration enzymes family.</text>
</comment>
<evidence type="ECO:0000256" key="2">
    <source>
        <dbReference type="ARBA" id="ARBA00022898"/>
    </source>
</evidence>
<evidence type="ECO:0000313" key="5">
    <source>
        <dbReference type="EMBL" id="WKN34656.1"/>
    </source>
</evidence>
<dbReference type="PANTHER" id="PTHR11808:SF80">
    <property type="entry name" value="CYSTATHIONINE GAMMA-LYASE"/>
    <property type="match status" value="1"/>
</dbReference>
<dbReference type="Gene3D" id="3.90.1150.10">
    <property type="entry name" value="Aspartate Aminotransferase, domain 1"/>
    <property type="match status" value="1"/>
</dbReference>
<evidence type="ECO:0000256" key="3">
    <source>
        <dbReference type="PIRSR" id="PIRSR001434-2"/>
    </source>
</evidence>
<keyword evidence="5" id="KW-0032">Aminotransferase</keyword>
<evidence type="ECO:0000256" key="1">
    <source>
        <dbReference type="ARBA" id="ARBA00001933"/>
    </source>
</evidence>
<comment type="cofactor">
    <cofactor evidence="1 4">
        <name>pyridoxal 5'-phosphate</name>
        <dbReference type="ChEBI" id="CHEBI:597326"/>
    </cofactor>
</comment>
<evidence type="ECO:0000256" key="4">
    <source>
        <dbReference type="RuleBase" id="RU362118"/>
    </source>
</evidence>
<reference evidence="5" key="2">
    <citation type="journal article" date="2024" name="Antonie Van Leeuwenhoek">
        <title>Roseihalotalea indica gen. nov., sp. nov., a halophilic Bacteroidetes from mesopelagic Southwest Indian Ocean with higher carbohydrate metabolic potential.</title>
        <authorList>
            <person name="Chen B."/>
            <person name="Zhang M."/>
            <person name="Lin D."/>
            <person name="Ye J."/>
            <person name="Tang K."/>
        </authorList>
    </citation>
    <scope>NUCLEOTIDE SEQUENCE</scope>
    <source>
        <strain evidence="5">TK19036</strain>
    </source>
</reference>
<dbReference type="InterPro" id="IPR015421">
    <property type="entry name" value="PyrdxlP-dep_Trfase_major"/>
</dbReference>
<dbReference type="GO" id="GO:0008483">
    <property type="term" value="F:transaminase activity"/>
    <property type="evidence" value="ECO:0007669"/>
    <property type="project" value="UniProtKB-KW"/>
</dbReference>
<dbReference type="AlphaFoldDB" id="A0AA49GJ69"/>
<dbReference type="PIRSF" id="PIRSF001434">
    <property type="entry name" value="CGS"/>
    <property type="match status" value="1"/>
</dbReference>
<dbReference type="GO" id="GO:0030170">
    <property type="term" value="F:pyridoxal phosphate binding"/>
    <property type="evidence" value="ECO:0007669"/>
    <property type="project" value="InterPro"/>
</dbReference>
<dbReference type="SUPFAM" id="SSF53383">
    <property type="entry name" value="PLP-dependent transferases"/>
    <property type="match status" value="1"/>
</dbReference>
<dbReference type="GO" id="GO:0005737">
    <property type="term" value="C:cytoplasm"/>
    <property type="evidence" value="ECO:0007669"/>
    <property type="project" value="TreeGrafter"/>
</dbReference>
<dbReference type="Gene3D" id="3.40.640.10">
    <property type="entry name" value="Type I PLP-dependent aspartate aminotransferase-like (Major domain)"/>
    <property type="match status" value="1"/>
</dbReference>